<dbReference type="EMBL" id="BOPH01000114">
    <property type="protein sequence ID" value="GIJ73403.1"/>
    <property type="molecule type" value="Genomic_DNA"/>
</dbReference>
<keyword evidence="3" id="KW-1003">Cell membrane</keyword>
<evidence type="ECO:0000313" key="10">
    <source>
        <dbReference type="Proteomes" id="UP000635606"/>
    </source>
</evidence>
<dbReference type="PROSITE" id="PS50850">
    <property type="entry name" value="MFS"/>
    <property type="match status" value="1"/>
</dbReference>
<dbReference type="Pfam" id="PF05977">
    <property type="entry name" value="MFS_3"/>
    <property type="match status" value="1"/>
</dbReference>
<organism evidence="9 10">
    <name type="scientific">Virgisporangium ochraceum</name>
    <dbReference type="NCBI Taxonomy" id="65505"/>
    <lineage>
        <taxon>Bacteria</taxon>
        <taxon>Bacillati</taxon>
        <taxon>Actinomycetota</taxon>
        <taxon>Actinomycetes</taxon>
        <taxon>Micromonosporales</taxon>
        <taxon>Micromonosporaceae</taxon>
        <taxon>Virgisporangium</taxon>
    </lineage>
</organism>
<dbReference type="GO" id="GO:0005886">
    <property type="term" value="C:plasma membrane"/>
    <property type="evidence" value="ECO:0007669"/>
    <property type="project" value="UniProtKB-SubCell"/>
</dbReference>
<dbReference type="InterPro" id="IPR036259">
    <property type="entry name" value="MFS_trans_sf"/>
</dbReference>
<feature type="transmembrane region" description="Helical" evidence="7">
    <location>
        <begin position="235"/>
        <end position="253"/>
    </location>
</feature>
<reference evidence="9" key="1">
    <citation type="submission" date="2021-01" db="EMBL/GenBank/DDBJ databases">
        <title>Whole genome shotgun sequence of Virgisporangium ochraceum NBRC 16418.</title>
        <authorList>
            <person name="Komaki H."/>
            <person name="Tamura T."/>
        </authorList>
    </citation>
    <scope>NUCLEOTIDE SEQUENCE</scope>
    <source>
        <strain evidence="9">NBRC 16418</strain>
    </source>
</reference>
<protein>
    <recommendedName>
        <fullName evidence="8">Major facilitator superfamily (MFS) profile domain-containing protein</fullName>
    </recommendedName>
</protein>
<dbReference type="PANTHER" id="PTHR23513">
    <property type="entry name" value="INTEGRAL MEMBRANE EFFLUX PROTEIN-RELATED"/>
    <property type="match status" value="1"/>
</dbReference>
<feature type="transmembrane region" description="Helical" evidence="7">
    <location>
        <begin position="259"/>
        <end position="277"/>
    </location>
</feature>
<evidence type="ECO:0000259" key="8">
    <source>
        <dbReference type="PROSITE" id="PS50850"/>
    </source>
</evidence>
<evidence type="ECO:0000256" key="3">
    <source>
        <dbReference type="ARBA" id="ARBA00022475"/>
    </source>
</evidence>
<dbReference type="InterPro" id="IPR010290">
    <property type="entry name" value="TM_effector"/>
</dbReference>
<sequence length="306" mass="30550">MVFDVAYLSYLPAVVPRNLLVDGNSALSVSASAADVGGPGIAGGLVQVLGAPVVLLVDAASFAASVVTLTRIGTADSAPSDAGPPVGPRRQVRDGVAAVLRDPYLRTISLEAFTYNLFAQFGETLIALYALSRLGLGAGTLGLCVSLGSVGALAGAVVAPRVVRRFGFGPTFVAGTTLGCVAPVLVPLAGGPVSIAVSYLVTGFGVTISVIGSVTLRQSVTPAHLLGRVNAVMRLASYTAIPVGSLAAGLVATAVGLRAALFVGAAGLLLPVLVLLFSPVPRLRDPAVLDPDVPGPGVLDAAPGRD</sequence>
<feature type="domain" description="Major facilitator superfamily (MFS) profile" evidence="8">
    <location>
        <begin position="104"/>
        <end position="306"/>
    </location>
</feature>
<dbReference type="AlphaFoldDB" id="A0A8J4A390"/>
<evidence type="ECO:0000256" key="6">
    <source>
        <dbReference type="ARBA" id="ARBA00023136"/>
    </source>
</evidence>
<dbReference type="SUPFAM" id="SSF103473">
    <property type="entry name" value="MFS general substrate transporter"/>
    <property type="match status" value="1"/>
</dbReference>
<evidence type="ECO:0000256" key="5">
    <source>
        <dbReference type="ARBA" id="ARBA00022989"/>
    </source>
</evidence>
<comment type="caution">
    <text evidence="9">The sequence shown here is derived from an EMBL/GenBank/DDBJ whole genome shotgun (WGS) entry which is preliminary data.</text>
</comment>
<feature type="transmembrane region" description="Helical" evidence="7">
    <location>
        <begin position="171"/>
        <end position="190"/>
    </location>
</feature>
<evidence type="ECO:0000256" key="1">
    <source>
        <dbReference type="ARBA" id="ARBA00004651"/>
    </source>
</evidence>
<keyword evidence="2" id="KW-0813">Transport</keyword>
<evidence type="ECO:0000256" key="2">
    <source>
        <dbReference type="ARBA" id="ARBA00022448"/>
    </source>
</evidence>
<feature type="transmembrane region" description="Helical" evidence="7">
    <location>
        <begin position="138"/>
        <end position="159"/>
    </location>
</feature>
<accession>A0A8J4A390</accession>
<keyword evidence="6 7" id="KW-0472">Membrane</keyword>
<keyword evidence="5 7" id="KW-1133">Transmembrane helix</keyword>
<proteinExistence type="predicted"/>
<evidence type="ECO:0000256" key="7">
    <source>
        <dbReference type="SAM" id="Phobius"/>
    </source>
</evidence>
<evidence type="ECO:0000256" key="4">
    <source>
        <dbReference type="ARBA" id="ARBA00022692"/>
    </source>
</evidence>
<dbReference type="GO" id="GO:0022857">
    <property type="term" value="F:transmembrane transporter activity"/>
    <property type="evidence" value="ECO:0007669"/>
    <property type="project" value="InterPro"/>
</dbReference>
<keyword evidence="10" id="KW-1185">Reference proteome</keyword>
<keyword evidence="4 7" id="KW-0812">Transmembrane</keyword>
<evidence type="ECO:0000313" key="9">
    <source>
        <dbReference type="EMBL" id="GIJ73403.1"/>
    </source>
</evidence>
<gene>
    <name evidence="9" type="ORF">Voc01_083200</name>
</gene>
<feature type="transmembrane region" description="Helical" evidence="7">
    <location>
        <begin position="196"/>
        <end position="214"/>
    </location>
</feature>
<dbReference type="Gene3D" id="1.20.1250.20">
    <property type="entry name" value="MFS general substrate transporter like domains"/>
    <property type="match status" value="1"/>
</dbReference>
<name>A0A8J4A390_9ACTN</name>
<comment type="subcellular location">
    <subcellularLocation>
        <location evidence="1">Cell membrane</location>
        <topology evidence="1">Multi-pass membrane protein</topology>
    </subcellularLocation>
</comment>
<dbReference type="CDD" id="cd06173">
    <property type="entry name" value="MFS_MefA_like"/>
    <property type="match status" value="1"/>
</dbReference>
<dbReference type="Proteomes" id="UP000635606">
    <property type="component" value="Unassembled WGS sequence"/>
</dbReference>
<dbReference type="InterPro" id="IPR020846">
    <property type="entry name" value="MFS_dom"/>
</dbReference>
<dbReference type="PANTHER" id="PTHR23513:SF6">
    <property type="entry name" value="MAJOR FACILITATOR SUPERFAMILY ASSOCIATED DOMAIN-CONTAINING PROTEIN"/>
    <property type="match status" value="1"/>
</dbReference>